<dbReference type="PANTHER" id="PTHR33991">
    <property type="entry name" value="DNA REPAIR PROTEIN RECO"/>
    <property type="match status" value="1"/>
</dbReference>
<dbReference type="AlphaFoldDB" id="A0A0R2CJY2"/>
<dbReference type="Gene3D" id="2.40.50.140">
    <property type="entry name" value="Nucleic acid-binding proteins"/>
    <property type="match status" value="1"/>
</dbReference>
<gene>
    <name evidence="7" type="primary">recO</name>
    <name evidence="9" type="ORF">FC87_GL000937</name>
</gene>
<feature type="domain" description="DNA replication/recombination mediator RecO N-terminal" evidence="8">
    <location>
        <begin position="8"/>
        <end position="83"/>
    </location>
</feature>
<evidence type="ECO:0000256" key="2">
    <source>
        <dbReference type="ARBA" id="ARBA00021310"/>
    </source>
</evidence>
<dbReference type="HAMAP" id="MF_00201">
    <property type="entry name" value="RecO"/>
    <property type="match status" value="1"/>
</dbReference>
<comment type="similarity">
    <text evidence="1 7">Belongs to the RecO family.</text>
</comment>
<dbReference type="RefSeq" id="WP_054689793.1">
    <property type="nucleotide sequence ID" value="NZ_AYZI01000005.1"/>
</dbReference>
<dbReference type="GO" id="GO:0006302">
    <property type="term" value="P:double-strand break repair"/>
    <property type="evidence" value="ECO:0007669"/>
    <property type="project" value="TreeGrafter"/>
</dbReference>
<evidence type="ECO:0000256" key="7">
    <source>
        <dbReference type="HAMAP-Rule" id="MF_00201"/>
    </source>
</evidence>
<dbReference type="STRING" id="1423745.GCA_001311215_00309"/>
<dbReference type="InterPro" id="IPR012340">
    <property type="entry name" value="NA-bd_OB-fold"/>
</dbReference>
<dbReference type="SUPFAM" id="SSF50249">
    <property type="entry name" value="Nucleic acid-binding proteins"/>
    <property type="match status" value="1"/>
</dbReference>
<evidence type="ECO:0000313" key="9">
    <source>
        <dbReference type="EMBL" id="KRM91426.1"/>
    </source>
</evidence>
<evidence type="ECO:0000256" key="4">
    <source>
        <dbReference type="ARBA" id="ARBA00023172"/>
    </source>
</evidence>
<dbReference type="Pfam" id="PF11967">
    <property type="entry name" value="RecO_N"/>
    <property type="match status" value="1"/>
</dbReference>
<evidence type="ECO:0000313" key="10">
    <source>
        <dbReference type="Proteomes" id="UP000051586"/>
    </source>
</evidence>
<evidence type="ECO:0000256" key="5">
    <source>
        <dbReference type="ARBA" id="ARBA00023204"/>
    </source>
</evidence>
<evidence type="ECO:0000256" key="1">
    <source>
        <dbReference type="ARBA" id="ARBA00007452"/>
    </source>
</evidence>
<dbReference type="GO" id="GO:0043590">
    <property type="term" value="C:bacterial nucleoid"/>
    <property type="evidence" value="ECO:0007669"/>
    <property type="project" value="TreeGrafter"/>
</dbReference>
<organism evidence="9 10">
    <name type="scientific">Fructilactobacillus florum DSM 22689 = JCM 16035</name>
    <dbReference type="NCBI Taxonomy" id="1423745"/>
    <lineage>
        <taxon>Bacteria</taxon>
        <taxon>Bacillati</taxon>
        <taxon>Bacillota</taxon>
        <taxon>Bacilli</taxon>
        <taxon>Lactobacillales</taxon>
        <taxon>Lactobacillaceae</taxon>
        <taxon>Fructilactobacillus</taxon>
    </lineage>
</organism>
<dbReference type="Pfam" id="PF02565">
    <property type="entry name" value="RecO_C"/>
    <property type="match status" value="1"/>
</dbReference>
<comment type="function">
    <text evidence="7">Involved in DNA repair and RecF pathway recombination.</text>
</comment>
<accession>A0A0R2CJY2</accession>
<keyword evidence="5 7" id="KW-0234">DNA repair</keyword>
<dbReference type="EMBL" id="AYZI01000005">
    <property type="protein sequence ID" value="KRM91426.1"/>
    <property type="molecule type" value="Genomic_DNA"/>
</dbReference>
<dbReference type="GO" id="GO:0006310">
    <property type="term" value="P:DNA recombination"/>
    <property type="evidence" value="ECO:0007669"/>
    <property type="project" value="UniProtKB-UniRule"/>
</dbReference>
<dbReference type="InterPro" id="IPR022572">
    <property type="entry name" value="DNA_rep/recomb_RecO_N"/>
</dbReference>
<dbReference type="InterPro" id="IPR042242">
    <property type="entry name" value="RecO_C"/>
</dbReference>
<reference evidence="9 10" key="1">
    <citation type="journal article" date="2015" name="Genome Announc.">
        <title>Expanding the biotechnology potential of lactobacilli through comparative genomics of 213 strains and associated genera.</title>
        <authorList>
            <person name="Sun Z."/>
            <person name="Harris H.M."/>
            <person name="McCann A."/>
            <person name="Guo C."/>
            <person name="Argimon S."/>
            <person name="Zhang W."/>
            <person name="Yang X."/>
            <person name="Jeffery I.B."/>
            <person name="Cooney J.C."/>
            <person name="Kagawa T.F."/>
            <person name="Liu W."/>
            <person name="Song Y."/>
            <person name="Salvetti E."/>
            <person name="Wrobel A."/>
            <person name="Rasinkangas P."/>
            <person name="Parkhill J."/>
            <person name="Rea M.C."/>
            <person name="O'Sullivan O."/>
            <person name="Ritari J."/>
            <person name="Douillard F.P."/>
            <person name="Paul Ross R."/>
            <person name="Yang R."/>
            <person name="Briner A.E."/>
            <person name="Felis G.E."/>
            <person name="de Vos W.M."/>
            <person name="Barrangou R."/>
            <person name="Klaenhammer T.R."/>
            <person name="Caufield P.W."/>
            <person name="Cui Y."/>
            <person name="Zhang H."/>
            <person name="O'Toole P.W."/>
        </authorList>
    </citation>
    <scope>NUCLEOTIDE SEQUENCE [LARGE SCALE GENOMIC DNA]</scope>
    <source>
        <strain evidence="9 10">DSM 22689</strain>
    </source>
</reference>
<evidence type="ECO:0000256" key="6">
    <source>
        <dbReference type="ARBA" id="ARBA00033409"/>
    </source>
</evidence>
<dbReference type="InterPro" id="IPR037278">
    <property type="entry name" value="ARFGAP/RecO"/>
</dbReference>
<dbReference type="Gene3D" id="1.20.1440.120">
    <property type="entry name" value="Recombination protein O, C-terminal domain"/>
    <property type="match status" value="1"/>
</dbReference>
<protein>
    <recommendedName>
        <fullName evidence="2 7">DNA repair protein RecO</fullName>
    </recommendedName>
    <alternativeName>
        <fullName evidence="6 7">Recombination protein O</fullName>
    </alternativeName>
</protein>
<dbReference type="NCBIfam" id="TIGR00613">
    <property type="entry name" value="reco"/>
    <property type="match status" value="1"/>
</dbReference>
<sequence length="254" mass="29333">MVNTKSRQFRGILLYRLKYRESDMLVKFMTATAGKKMFLVRRATKPHAPLASVILPFSYGTYEGVLKTNGLSYLDSGNQVHNFEQISNDIILNAYATYIMGLLDQALPDSVADQHWFKNLYYALTFINNGFDPEIITNIVEIQLLPLFGVAPEWHHCAACGLDKSVYDYSEKYGGLLCAADFALDSHRMHLDQRTIYYLRQFSAIDMKKITHIQVNRETKKKLRQVLDKIYDSSVGINLKSKHFLDQMDRWKLD</sequence>
<dbReference type="InterPro" id="IPR003717">
    <property type="entry name" value="RecO"/>
</dbReference>
<keyword evidence="4 7" id="KW-0233">DNA recombination</keyword>
<comment type="caution">
    <text evidence="9">The sequence shown here is derived from an EMBL/GenBank/DDBJ whole genome shotgun (WGS) entry which is preliminary data.</text>
</comment>
<name>A0A0R2CJY2_9LACO</name>
<dbReference type="PATRIC" id="fig|1423745.4.peg.998"/>
<dbReference type="Proteomes" id="UP000051586">
    <property type="component" value="Unassembled WGS sequence"/>
</dbReference>
<dbReference type="SUPFAM" id="SSF57863">
    <property type="entry name" value="ArfGap/RecO-like zinc finger"/>
    <property type="match status" value="1"/>
</dbReference>
<evidence type="ECO:0000259" key="8">
    <source>
        <dbReference type="Pfam" id="PF11967"/>
    </source>
</evidence>
<evidence type="ECO:0000256" key="3">
    <source>
        <dbReference type="ARBA" id="ARBA00022763"/>
    </source>
</evidence>
<proteinExistence type="inferred from homology"/>
<dbReference type="PANTHER" id="PTHR33991:SF1">
    <property type="entry name" value="DNA REPAIR PROTEIN RECO"/>
    <property type="match status" value="1"/>
</dbReference>
<keyword evidence="3 7" id="KW-0227">DNA damage</keyword>